<evidence type="ECO:0000313" key="4">
    <source>
        <dbReference type="Proteomes" id="UP001347796"/>
    </source>
</evidence>
<protein>
    <submittedName>
        <fullName evidence="3">Uncharacterized protein</fullName>
    </submittedName>
</protein>
<dbReference type="AlphaFoldDB" id="A0AAN8KFP0"/>
<evidence type="ECO:0000256" key="1">
    <source>
        <dbReference type="SAM" id="MobiDB-lite"/>
    </source>
</evidence>
<sequence length="191" mass="21002">MTAKSELLDPLMIFTGLLIIINMTHLISANGDQKKSLEDFRYTSTASGSSSSEFTDWQVTLILVALVVSLSSLVMAVLYCHDRLKSKKVDIRDVTSVEDPKEESANVPKPVSATAQKLEPLPASVNRPPRLSSDIHRPRPLPPISAKMYHEPTELRPLPKIPKATTSVFTIEAPPPSYTELPEFPPGNAPF</sequence>
<name>A0AAN8KFP0_PATCE</name>
<keyword evidence="2" id="KW-0472">Membrane</keyword>
<dbReference type="Proteomes" id="UP001347796">
    <property type="component" value="Unassembled WGS sequence"/>
</dbReference>
<proteinExistence type="predicted"/>
<keyword evidence="4" id="KW-1185">Reference proteome</keyword>
<feature type="compositionally biased region" description="Pro residues" evidence="1">
    <location>
        <begin position="173"/>
        <end position="191"/>
    </location>
</feature>
<gene>
    <name evidence="3" type="ORF">SNE40_003194</name>
</gene>
<feature type="transmembrane region" description="Helical" evidence="2">
    <location>
        <begin position="7"/>
        <end position="27"/>
    </location>
</feature>
<comment type="caution">
    <text evidence="3">The sequence shown here is derived from an EMBL/GenBank/DDBJ whole genome shotgun (WGS) entry which is preliminary data.</text>
</comment>
<feature type="transmembrane region" description="Helical" evidence="2">
    <location>
        <begin position="57"/>
        <end position="79"/>
    </location>
</feature>
<reference evidence="3 4" key="1">
    <citation type="submission" date="2024-01" db="EMBL/GenBank/DDBJ databases">
        <title>The genome of the rayed Mediterranean limpet Patella caerulea (Linnaeus, 1758).</title>
        <authorList>
            <person name="Anh-Thu Weber A."/>
            <person name="Halstead-Nussloch G."/>
        </authorList>
    </citation>
    <scope>NUCLEOTIDE SEQUENCE [LARGE SCALE GENOMIC DNA]</scope>
    <source>
        <strain evidence="3">AATW-2023a</strain>
        <tissue evidence="3">Whole specimen</tissue>
    </source>
</reference>
<feature type="region of interest" description="Disordered" evidence="1">
    <location>
        <begin position="96"/>
        <end position="143"/>
    </location>
</feature>
<evidence type="ECO:0000256" key="2">
    <source>
        <dbReference type="SAM" id="Phobius"/>
    </source>
</evidence>
<keyword evidence="2" id="KW-0812">Transmembrane</keyword>
<evidence type="ECO:0000313" key="3">
    <source>
        <dbReference type="EMBL" id="KAK6191529.1"/>
    </source>
</evidence>
<accession>A0AAN8KFP0</accession>
<dbReference type="EMBL" id="JAZGQO010000002">
    <property type="protein sequence ID" value="KAK6191529.1"/>
    <property type="molecule type" value="Genomic_DNA"/>
</dbReference>
<keyword evidence="2" id="KW-1133">Transmembrane helix</keyword>
<feature type="region of interest" description="Disordered" evidence="1">
    <location>
        <begin position="172"/>
        <end position="191"/>
    </location>
</feature>
<organism evidence="3 4">
    <name type="scientific">Patella caerulea</name>
    <name type="common">Rayed Mediterranean limpet</name>
    <dbReference type="NCBI Taxonomy" id="87958"/>
    <lineage>
        <taxon>Eukaryota</taxon>
        <taxon>Metazoa</taxon>
        <taxon>Spiralia</taxon>
        <taxon>Lophotrochozoa</taxon>
        <taxon>Mollusca</taxon>
        <taxon>Gastropoda</taxon>
        <taxon>Patellogastropoda</taxon>
        <taxon>Patelloidea</taxon>
        <taxon>Patellidae</taxon>
        <taxon>Patella</taxon>
    </lineage>
</organism>